<name>A0A822YYV8_NELNU</name>
<protein>
    <submittedName>
        <fullName evidence="2">Uncharacterized protein</fullName>
    </submittedName>
</protein>
<sequence>MNRMCGLHRYIKKMECSEASLKSELVAKAKEEKKKLKNRAHELKNQLTSTMRHLDKVEVRLSHTKEEVVSKFNTTENFNVISDDFDFNRCKRRISRLFLRLLKS</sequence>
<proteinExistence type="predicted"/>
<dbReference type="EMBL" id="DUZY01000004">
    <property type="protein sequence ID" value="DAD36405.1"/>
    <property type="molecule type" value="Genomic_DNA"/>
</dbReference>
<organism evidence="2 3">
    <name type="scientific">Nelumbo nucifera</name>
    <name type="common">Sacred lotus</name>
    <dbReference type="NCBI Taxonomy" id="4432"/>
    <lineage>
        <taxon>Eukaryota</taxon>
        <taxon>Viridiplantae</taxon>
        <taxon>Streptophyta</taxon>
        <taxon>Embryophyta</taxon>
        <taxon>Tracheophyta</taxon>
        <taxon>Spermatophyta</taxon>
        <taxon>Magnoliopsida</taxon>
        <taxon>Proteales</taxon>
        <taxon>Nelumbonaceae</taxon>
        <taxon>Nelumbo</taxon>
    </lineage>
</organism>
<dbReference type="Proteomes" id="UP000607653">
    <property type="component" value="Unassembled WGS sequence"/>
</dbReference>
<evidence type="ECO:0000256" key="1">
    <source>
        <dbReference type="SAM" id="Coils"/>
    </source>
</evidence>
<dbReference type="AlphaFoldDB" id="A0A822YYV8"/>
<gene>
    <name evidence="2" type="ORF">HUJ06_007046</name>
</gene>
<comment type="caution">
    <text evidence="2">The sequence shown here is derived from an EMBL/GenBank/DDBJ whole genome shotgun (WGS) entry which is preliminary data.</text>
</comment>
<keyword evidence="3" id="KW-1185">Reference proteome</keyword>
<keyword evidence="1" id="KW-0175">Coiled coil</keyword>
<evidence type="ECO:0000313" key="2">
    <source>
        <dbReference type="EMBL" id="DAD36405.1"/>
    </source>
</evidence>
<evidence type="ECO:0000313" key="3">
    <source>
        <dbReference type="Proteomes" id="UP000607653"/>
    </source>
</evidence>
<accession>A0A822YYV8</accession>
<reference evidence="2 3" key="1">
    <citation type="journal article" date="2020" name="Mol. Biol. Evol.">
        <title>Distinct Expression and Methylation Patterns for Genes with Different Fates following a Single Whole-Genome Duplication in Flowering Plants.</title>
        <authorList>
            <person name="Shi T."/>
            <person name="Rahmani R.S."/>
            <person name="Gugger P.F."/>
            <person name="Wang M."/>
            <person name="Li H."/>
            <person name="Zhang Y."/>
            <person name="Li Z."/>
            <person name="Wang Q."/>
            <person name="Van de Peer Y."/>
            <person name="Marchal K."/>
            <person name="Chen J."/>
        </authorList>
    </citation>
    <scope>NUCLEOTIDE SEQUENCE [LARGE SCALE GENOMIC DNA]</scope>
    <source>
        <tissue evidence="2">Leaf</tissue>
    </source>
</reference>
<feature type="coiled-coil region" evidence="1">
    <location>
        <begin position="19"/>
        <end position="53"/>
    </location>
</feature>